<evidence type="ECO:0000313" key="1">
    <source>
        <dbReference type="EMBL" id="QDT44844.1"/>
    </source>
</evidence>
<protein>
    <submittedName>
        <fullName evidence="1">Uncharacterized protein</fullName>
    </submittedName>
</protein>
<sequence length="164" mass="19093">MMSLFRRNIIFLCADRILPSSNSDPFNFHEKLLDSRQIKTSLENLCYGSAAKYDSMKIEDLLTRFQWEQIPNSTGRFTLSKSEASLSIEDLLDSDEVQIKQYPSAHPEEVIHVVELEDGGLISYQRKDKTYIHTLNSENMFKRKQWELGIISFSPRQMPENPED</sequence>
<organism evidence="1 2">
    <name type="scientific">Gimesia alba</name>
    <dbReference type="NCBI Taxonomy" id="2527973"/>
    <lineage>
        <taxon>Bacteria</taxon>
        <taxon>Pseudomonadati</taxon>
        <taxon>Planctomycetota</taxon>
        <taxon>Planctomycetia</taxon>
        <taxon>Planctomycetales</taxon>
        <taxon>Planctomycetaceae</taxon>
        <taxon>Gimesia</taxon>
    </lineage>
</organism>
<dbReference type="EMBL" id="CP036269">
    <property type="protein sequence ID" value="QDT44844.1"/>
    <property type="molecule type" value="Genomic_DNA"/>
</dbReference>
<name>A0A517RLT6_9PLAN</name>
<gene>
    <name evidence="1" type="ORF">Pan241w_49600</name>
</gene>
<dbReference type="KEGG" id="gaz:Pan241w_49600"/>
<proteinExistence type="predicted"/>
<dbReference type="AlphaFoldDB" id="A0A517RLT6"/>
<accession>A0A517RLT6</accession>
<evidence type="ECO:0000313" key="2">
    <source>
        <dbReference type="Proteomes" id="UP000317171"/>
    </source>
</evidence>
<keyword evidence="2" id="KW-1185">Reference proteome</keyword>
<dbReference type="Proteomes" id="UP000317171">
    <property type="component" value="Chromosome"/>
</dbReference>
<reference evidence="1 2" key="1">
    <citation type="submission" date="2019-02" db="EMBL/GenBank/DDBJ databases">
        <title>Deep-cultivation of Planctomycetes and their phenomic and genomic characterization uncovers novel biology.</title>
        <authorList>
            <person name="Wiegand S."/>
            <person name="Jogler M."/>
            <person name="Boedeker C."/>
            <person name="Pinto D."/>
            <person name="Vollmers J."/>
            <person name="Rivas-Marin E."/>
            <person name="Kohn T."/>
            <person name="Peeters S.H."/>
            <person name="Heuer A."/>
            <person name="Rast P."/>
            <person name="Oberbeckmann S."/>
            <person name="Bunk B."/>
            <person name="Jeske O."/>
            <person name="Meyerdierks A."/>
            <person name="Storesund J.E."/>
            <person name="Kallscheuer N."/>
            <person name="Luecker S."/>
            <person name="Lage O.M."/>
            <person name="Pohl T."/>
            <person name="Merkel B.J."/>
            <person name="Hornburger P."/>
            <person name="Mueller R.-W."/>
            <person name="Bruemmer F."/>
            <person name="Labrenz M."/>
            <person name="Spormann A.M."/>
            <person name="Op den Camp H."/>
            <person name="Overmann J."/>
            <person name="Amann R."/>
            <person name="Jetten M.S.M."/>
            <person name="Mascher T."/>
            <person name="Medema M.H."/>
            <person name="Devos D.P."/>
            <person name="Kaster A.-K."/>
            <person name="Ovreas L."/>
            <person name="Rohde M."/>
            <person name="Galperin M.Y."/>
            <person name="Jogler C."/>
        </authorList>
    </citation>
    <scope>NUCLEOTIDE SEQUENCE [LARGE SCALE GENOMIC DNA]</scope>
    <source>
        <strain evidence="1 2">Pan241w</strain>
    </source>
</reference>